<dbReference type="EMBL" id="CP010802">
    <property type="protein sequence ID" value="ALC16592.1"/>
    <property type="molecule type" value="Genomic_DNA"/>
</dbReference>
<dbReference type="CDD" id="cd02947">
    <property type="entry name" value="TRX_family"/>
    <property type="match status" value="1"/>
</dbReference>
<dbReference type="SUPFAM" id="SSF52833">
    <property type="entry name" value="Thioredoxin-like"/>
    <property type="match status" value="1"/>
</dbReference>
<dbReference type="OrthoDB" id="9813820at2"/>
<gene>
    <name evidence="3" type="ORF">DSOUD_1817</name>
</gene>
<keyword evidence="2" id="KW-0732">Signal</keyword>
<organism evidence="3 4">
    <name type="scientific">Desulfuromonas soudanensis</name>
    <dbReference type="NCBI Taxonomy" id="1603606"/>
    <lineage>
        <taxon>Bacteria</taxon>
        <taxon>Pseudomonadati</taxon>
        <taxon>Thermodesulfobacteriota</taxon>
        <taxon>Desulfuromonadia</taxon>
        <taxon>Desulfuromonadales</taxon>
        <taxon>Desulfuromonadaceae</taxon>
        <taxon>Desulfuromonas</taxon>
    </lineage>
</organism>
<protein>
    <submittedName>
        <fullName evidence="3">Uncharacterized protein</fullName>
    </submittedName>
</protein>
<keyword evidence="1" id="KW-1133">Transmembrane helix</keyword>
<feature type="transmembrane region" description="Helical" evidence="1">
    <location>
        <begin position="383"/>
        <end position="402"/>
    </location>
</feature>
<dbReference type="Proteomes" id="UP000057158">
    <property type="component" value="Chromosome"/>
</dbReference>
<dbReference type="InterPro" id="IPR036249">
    <property type="entry name" value="Thioredoxin-like_sf"/>
</dbReference>
<name>A0A0M4D9H0_9BACT</name>
<evidence type="ECO:0000313" key="4">
    <source>
        <dbReference type="Proteomes" id="UP000057158"/>
    </source>
</evidence>
<keyword evidence="4" id="KW-1185">Reference proteome</keyword>
<accession>A0A0M4D9H0</accession>
<dbReference type="PROSITE" id="PS51354">
    <property type="entry name" value="GLUTAREDOXIN_2"/>
    <property type="match status" value="1"/>
</dbReference>
<proteinExistence type="predicted"/>
<dbReference type="STRING" id="1603606.DSOUD_1817"/>
<dbReference type="AlphaFoldDB" id="A0A0M4D9H0"/>
<evidence type="ECO:0000256" key="2">
    <source>
        <dbReference type="SAM" id="SignalP"/>
    </source>
</evidence>
<feature type="transmembrane region" description="Helical" evidence="1">
    <location>
        <begin position="220"/>
        <end position="237"/>
    </location>
</feature>
<dbReference type="RefSeq" id="WP_082351174.1">
    <property type="nucleotide sequence ID" value="NZ_CP010802.1"/>
</dbReference>
<reference evidence="3 4" key="1">
    <citation type="submission" date="2015-07" db="EMBL/GenBank/DDBJ databases">
        <title>Isolation and Genomic Characterization of a Novel Halophilic Metal-Reducing Deltaproteobacterium from the Deep Subsurface.</title>
        <authorList>
            <person name="Badalamenti J.P."/>
            <person name="Summers Z.M."/>
            <person name="Gralnick J.A."/>
            <person name="Bond D.R."/>
        </authorList>
    </citation>
    <scope>NUCLEOTIDE SEQUENCE [LARGE SCALE GENOMIC DNA]</scope>
    <source>
        <strain evidence="3 4">WTL</strain>
    </source>
</reference>
<evidence type="ECO:0000313" key="3">
    <source>
        <dbReference type="EMBL" id="ALC16592.1"/>
    </source>
</evidence>
<evidence type="ECO:0000256" key="1">
    <source>
        <dbReference type="SAM" id="Phobius"/>
    </source>
</evidence>
<feature type="transmembrane region" description="Helical" evidence="1">
    <location>
        <begin position="317"/>
        <end position="341"/>
    </location>
</feature>
<feature type="chain" id="PRO_5005792009" evidence="2">
    <location>
        <begin position="24"/>
        <end position="408"/>
    </location>
</feature>
<keyword evidence="1" id="KW-0472">Membrane</keyword>
<feature type="transmembrane region" description="Helical" evidence="1">
    <location>
        <begin position="186"/>
        <end position="208"/>
    </location>
</feature>
<sequence length="408" mass="44859">MPAGIPWVCLLLLAFWSPPQAPAAAVQEEVRIRFFWAASCPHCEEARPFLEGLVRRYPGVTLESLEVWDNRDNFESMIRLSRERGHALATTPTILIGERIWFGYGPNMAAEIEDALRKELGLSPLSLAGGGGALSLPLLGDLDPQSLSLPLVTVLIGILDSFNPCAFFVLFFLLGLMVHARSRRNMLLVGGTFVLFSGGIYFLFMAAWLNLFLLAGQMEAITRVAALVALVVALINIKDFFWFKKGLSLSISDEARPHLFRRMRGLVSSTRLPAVLLGTSVLAISANTYELLCTAGFPMVYTRILTLRTLSTLQYYAYIALYNLVYILPLLSIVLLFTWTLGSHKISEWQGRVLKLVSGMMMLALGLVLLFDPALLNSLPAAAGILGGALAASLLLAGAWWLRGKSQR</sequence>
<dbReference type="Gene3D" id="3.40.30.10">
    <property type="entry name" value="Glutaredoxin"/>
    <property type="match status" value="1"/>
</dbReference>
<feature type="transmembrane region" description="Helical" evidence="1">
    <location>
        <begin position="272"/>
        <end position="297"/>
    </location>
</feature>
<feature type="signal peptide" evidence="2">
    <location>
        <begin position="1"/>
        <end position="23"/>
    </location>
</feature>
<feature type="transmembrane region" description="Helical" evidence="1">
    <location>
        <begin position="353"/>
        <end position="371"/>
    </location>
</feature>
<keyword evidence="1" id="KW-0812">Transmembrane</keyword>
<dbReference type="PATRIC" id="fig|1603606.3.peg.1973"/>
<dbReference type="KEGG" id="des:DSOUD_1817"/>
<feature type="transmembrane region" description="Helical" evidence="1">
    <location>
        <begin position="147"/>
        <end position="174"/>
    </location>
</feature>